<gene>
    <name evidence="1" type="ORF">CISIN_1g0026401mg</name>
</gene>
<sequence length="92" mass="10349">AYTNSLPSTLLTSNVQPAREPDLQYSPFPMTQSMPTKYSNTASSISGPTISMPEVPPLLCLIELLKFIALLRIWLRLNRNQFISLKLLEDVL</sequence>
<dbReference type="PANTHER" id="PTHR46445">
    <property type="entry name" value="RNA POLYMERASE II DEGRADATION FACTOR-LIKE PROTEIN (DUF1296)"/>
    <property type="match status" value="1"/>
</dbReference>
<dbReference type="AlphaFoldDB" id="A0A067GEN7"/>
<keyword evidence="2" id="KW-1185">Reference proteome</keyword>
<proteinExistence type="predicted"/>
<evidence type="ECO:0000313" key="2">
    <source>
        <dbReference type="Proteomes" id="UP000027120"/>
    </source>
</evidence>
<evidence type="ECO:0000313" key="1">
    <source>
        <dbReference type="EMBL" id="KDO78074.1"/>
    </source>
</evidence>
<dbReference type="Proteomes" id="UP000027120">
    <property type="component" value="Unassembled WGS sequence"/>
</dbReference>
<protein>
    <submittedName>
        <fullName evidence="1">Uncharacterized protein</fullName>
    </submittedName>
</protein>
<organism evidence="1 2">
    <name type="scientific">Citrus sinensis</name>
    <name type="common">Sweet orange</name>
    <name type="synonym">Citrus aurantium var. sinensis</name>
    <dbReference type="NCBI Taxonomy" id="2711"/>
    <lineage>
        <taxon>Eukaryota</taxon>
        <taxon>Viridiplantae</taxon>
        <taxon>Streptophyta</taxon>
        <taxon>Embryophyta</taxon>
        <taxon>Tracheophyta</taxon>
        <taxon>Spermatophyta</taxon>
        <taxon>Magnoliopsida</taxon>
        <taxon>eudicotyledons</taxon>
        <taxon>Gunneridae</taxon>
        <taxon>Pentapetalae</taxon>
        <taxon>rosids</taxon>
        <taxon>malvids</taxon>
        <taxon>Sapindales</taxon>
        <taxon>Rutaceae</taxon>
        <taxon>Aurantioideae</taxon>
        <taxon>Citrus</taxon>
    </lineage>
</organism>
<name>A0A067GEN7_CITSI</name>
<feature type="non-terminal residue" evidence="1">
    <location>
        <position position="1"/>
    </location>
</feature>
<dbReference type="EMBL" id="KK784879">
    <property type="protein sequence ID" value="KDO78074.1"/>
    <property type="molecule type" value="Genomic_DNA"/>
</dbReference>
<reference evidence="1 2" key="1">
    <citation type="submission" date="2014-04" db="EMBL/GenBank/DDBJ databases">
        <authorList>
            <consortium name="International Citrus Genome Consortium"/>
            <person name="Gmitter F."/>
            <person name="Chen C."/>
            <person name="Farmerie W."/>
            <person name="Harkins T."/>
            <person name="Desany B."/>
            <person name="Mohiuddin M."/>
            <person name="Kodira C."/>
            <person name="Borodovsky M."/>
            <person name="Lomsadze A."/>
            <person name="Burns P."/>
            <person name="Jenkins J."/>
            <person name="Prochnik S."/>
            <person name="Shu S."/>
            <person name="Chapman J."/>
            <person name="Pitluck S."/>
            <person name="Schmutz J."/>
            <person name="Rokhsar D."/>
        </authorList>
    </citation>
    <scope>NUCLEOTIDE SEQUENCE</scope>
</reference>
<accession>A0A067GEN7</accession>
<dbReference type="PANTHER" id="PTHR46445:SF3">
    <property type="entry name" value="RNA POLYMERASE II DEGRADATION FACTOR-LIKE PROTEIN (DUF1296)-RELATED"/>
    <property type="match status" value="1"/>
</dbReference>